<dbReference type="OrthoDB" id="8123506at2759"/>
<sequence length="216" mass="23775">MGGKAKIECQPNCKRQGTSMTLIRSAAEKRRRRQIIEEILSESLENNETGNAQEPNIDAVSVNTVEHIDIDSAPVNLTPDQKVSVETQTDIKNRTVAVQVNNRPKYRSVAVQCKILSTGVDKSCSPLRQKSISNLLDAQKSLSLSSFTHSNSSQEIYEPSENTGSSTMDSGSCQSPVKKAEILKVTNYLINDNLKAYTGVPQEWNVIVCVMCTLMP</sequence>
<dbReference type="AlphaFoldDB" id="A0A8J2QJD0"/>
<organism evidence="2 3">
    <name type="scientific">Danaus chrysippus</name>
    <name type="common">African queen</name>
    <dbReference type="NCBI Taxonomy" id="151541"/>
    <lineage>
        <taxon>Eukaryota</taxon>
        <taxon>Metazoa</taxon>
        <taxon>Ecdysozoa</taxon>
        <taxon>Arthropoda</taxon>
        <taxon>Hexapoda</taxon>
        <taxon>Insecta</taxon>
        <taxon>Pterygota</taxon>
        <taxon>Neoptera</taxon>
        <taxon>Endopterygota</taxon>
        <taxon>Lepidoptera</taxon>
        <taxon>Glossata</taxon>
        <taxon>Ditrysia</taxon>
        <taxon>Papilionoidea</taxon>
        <taxon>Nymphalidae</taxon>
        <taxon>Danainae</taxon>
        <taxon>Danaini</taxon>
        <taxon>Danaina</taxon>
        <taxon>Danaus</taxon>
        <taxon>Anosia</taxon>
    </lineage>
</organism>
<feature type="compositionally biased region" description="Polar residues" evidence="1">
    <location>
        <begin position="160"/>
        <end position="172"/>
    </location>
</feature>
<evidence type="ECO:0000313" key="3">
    <source>
        <dbReference type="Proteomes" id="UP000789524"/>
    </source>
</evidence>
<protein>
    <submittedName>
        <fullName evidence="2">(African queen) hypothetical protein</fullName>
    </submittedName>
</protein>
<proteinExistence type="predicted"/>
<gene>
    <name evidence="2" type="ORF">DCHRY22_LOCUS5292</name>
</gene>
<accession>A0A8J2QJD0</accession>
<comment type="caution">
    <text evidence="2">The sequence shown here is derived from an EMBL/GenBank/DDBJ whole genome shotgun (WGS) entry which is preliminary data.</text>
</comment>
<name>A0A8J2QJD0_9NEOP</name>
<dbReference type="Proteomes" id="UP000789524">
    <property type="component" value="Unassembled WGS sequence"/>
</dbReference>
<dbReference type="EMBL" id="CAKASE010000050">
    <property type="protein sequence ID" value="CAG9564282.1"/>
    <property type="molecule type" value="Genomic_DNA"/>
</dbReference>
<feature type="region of interest" description="Disordered" evidence="1">
    <location>
        <begin position="153"/>
        <end position="172"/>
    </location>
</feature>
<keyword evidence="3" id="KW-1185">Reference proteome</keyword>
<evidence type="ECO:0000256" key="1">
    <source>
        <dbReference type="SAM" id="MobiDB-lite"/>
    </source>
</evidence>
<reference evidence="2" key="1">
    <citation type="submission" date="2021-09" db="EMBL/GenBank/DDBJ databases">
        <authorList>
            <person name="Martin H S."/>
        </authorList>
    </citation>
    <scope>NUCLEOTIDE SEQUENCE</scope>
</reference>
<evidence type="ECO:0000313" key="2">
    <source>
        <dbReference type="EMBL" id="CAG9564282.1"/>
    </source>
</evidence>